<evidence type="ECO:0000313" key="2">
    <source>
        <dbReference type="Proteomes" id="UP000660680"/>
    </source>
</evidence>
<dbReference type="RefSeq" id="WP_189212631.1">
    <property type="nucleotide sequence ID" value="NZ_BMRB01000004.1"/>
</dbReference>
<reference evidence="1" key="2">
    <citation type="submission" date="2020-09" db="EMBL/GenBank/DDBJ databases">
        <authorList>
            <person name="Sun Q."/>
            <person name="Ohkuma M."/>
        </authorList>
    </citation>
    <scope>NUCLEOTIDE SEQUENCE</scope>
    <source>
        <strain evidence="1">JCM 3276</strain>
    </source>
</reference>
<reference evidence="1" key="1">
    <citation type="journal article" date="2014" name="Int. J. Syst. Evol. Microbiol.">
        <title>Complete genome sequence of Corynebacterium casei LMG S-19264T (=DSM 44701T), isolated from a smear-ripened cheese.</title>
        <authorList>
            <consortium name="US DOE Joint Genome Institute (JGI-PGF)"/>
            <person name="Walter F."/>
            <person name="Albersmeier A."/>
            <person name="Kalinowski J."/>
            <person name="Ruckert C."/>
        </authorList>
    </citation>
    <scope>NUCLEOTIDE SEQUENCE</scope>
    <source>
        <strain evidence="1">JCM 3276</strain>
    </source>
</reference>
<dbReference type="InterPro" id="IPR005502">
    <property type="entry name" value="Ribosyl_crysJ1"/>
</dbReference>
<sequence length="573" mass="62623">MPDIVYGELPVVDTEWDGQALPGEPTPVRAILRWEQVPVDARWLPNGPARPNPDYVDGYRWIGFPAPANRLELLVGYLRRQWITRETFLRHVLDCEVYLPAEIDSARGPVTVPVAGSLDRVPRLYPKVVRTQLKVWRRTADRRHSAVIELGGKPFNWPISSAELFETPESDTPEVEPAELVLPELEPGVACADLNRAAEKARAGGRGFSVAEARVFGKAARVWRDNLERRRAGQPESWPDDLRSAGLIERYDADGVARPRPWNFGKFGEQVPNSVFSAFALSGAYVGFALGEAVGLLAEAGRHPDGVPLRWGVLTRHLLAQSVAVIRNFSDGVTAIPATLPVEGEPSWLTAVLGAELPPLSGIADLLTTALPATAAANGRVHQSPDFGVAVARSLCGPVVDEGAGPSIDLLVRVLHKMLDHEFRWPACIPLRDLAGEDFPLAQPILDLRADRGADDEDQLDSLGDGHSPDSVLSRALLAAAKRDYDPTTALLASVTHSGNRPLTAAITGALLGARHGIAGLPWVTSLAHLGVLETMAEDMYQNFALHGIWRESRSDRENWRRRYWPDADPVEV</sequence>
<keyword evidence="2" id="KW-1185">Reference proteome</keyword>
<organism evidence="1 2">
    <name type="scientific">Actinokineospora fastidiosa</name>
    <dbReference type="NCBI Taxonomy" id="1816"/>
    <lineage>
        <taxon>Bacteria</taxon>
        <taxon>Bacillati</taxon>
        <taxon>Actinomycetota</taxon>
        <taxon>Actinomycetes</taxon>
        <taxon>Pseudonocardiales</taxon>
        <taxon>Pseudonocardiaceae</taxon>
        <taxon>Actinokineospora</taxon>
    </lineage>
</organism>
<dbReference type="Pfam" id="PF03747">
    <property type="entry name" value="ADP_ribosyl_GH"/>
    <property type="match status" value="1"/>
</dbReference>
<name>A0A918GLX4_9PSEU</name>
<comment type="caution">
    <text evidence="1">The sequence shown here is derived from an EMBL/GenBank/DDBJ whole genome shotgun (WGS) entry which is preliminary data.</text>
</comment>
<dbReference type="AlphaFoldDB" id="A0A918GLX4"/>
<gene>
    <name evidence="1" type="ORF">GCM10010171_45820</name>
</gene>
<evidence type="ECO:0000313" key="1">
    <source>
        <dbReference type="EMBL" id="GGS45558.1"/>
    </source>
</evidence>
<dbReference type="Proteomes" id="UP000660680">
    <property type="component" value="Unassembled WGS sequence"/>
</dbReference>
<dbReference type="EMBL" id="BMRB01000004">
    <property type="protein sequence ID" value="GGS45558.1"/>
    <property type="molecule type" value="Genomic_DNA"/>
</dbReference>
<proteinExistence type="predicted"/>
<dbReference type="SUPFAM" id="SSF101478">
    <property type="entry name" value="ADP-ribosylglycohydrolase"/>
    <property type="match status" value="1"/>
</dbReference>
<accession>A0A918GLX4</accession>
<dbReference type="InterPro" id="IPR036705">
    <property type="entry name" value="Ribosyl_crysJ1_sf"/>
</dbReference>
<protein>
    <submittedName>
        <fullName evidence="1">ADP-ribosylglycohydrolase</fullName>
    </submittedName>
</protein>
<dbReference type="Gene3D" id="1.10.4080.10">
    <property type="entry name" value="ADP-ribosylation/Crystallin J1"/>
    <property type="match status" value="1"/>
</dbReference>